<evidence type="ECO:0000313" key="8">
    <source>
        <dbReference type="EMBL" id="QCD42480.1"/>
    </source>
</evidence>
<keyword evidence="9" id="KW-1185">Reference proteome</keyword>
<dbReference type="PANTHER" id="PTHR30558">
    <property type="entry name" value="EXBD MEMBRANE COMPONENT OF PMF-DRIVEN MACROMOLECULE IMPORT SYSTEM"/>
    <property type="match status" value="1"/>
</dbReference>
<comment type="subcellular location">
    <subcellularLocation>
        <location evidence="1">Cell membrane</location>
        <topology evidence="1">Single-pass membrane protein</topology>
    </subcellularLocation>
    <subcellularLocation>
        <location evidence="7">Cell membrane</location>
        <topology evidence="7">Single-pass type II membrane protein</topology>
    </subcellularLocation>
</comment>
<evidence type="ECO:0000256" key="5">
    <source>
        <dbReference type="ARBA" id="ARBA00022989"/>
    </source>
</evidence>
<evidence type="ECO:0000313" key="9">
    <source>
        <dbReference type="Proteomes" id="UP000297149"/>
    </source>
</evidence>
<keyword evidence="7" id="KW-0813">Transport</keyword>
<keyword evidence="5" id="KW-1133">Transmembrane helix</keyword>
<dbReference type="AlphaFoldDB" id="A0A4P7W4T3"/>
<evidence type="ECO:0000256" key="7">
    <source>
        <dbReference type="RuleBase" id="RU003879"/>
    </source>
</evidence>
<dbReference type="EMBL" id="CP039396">
    <property type="protein sequence ID" value="QCD42480.1"/>
    <property type="molecule type" value="Genomic_DNA"/>
</dbReference>
<comment type="similarity">
    <text evidence="2 7">Belongs to the ExbD/TolR family.</text>
</comment>
<evidence type="ECO:0000256" key="1">
    <source>
        <dbReference type="ARBA" id="ARBA00004162"/>
    </source>
</evidence>
<dbReference type="GO" id="GO:0005886">
    <property type="term" value="C:plasma membrane"/>
    <property type="evidence" value="ECO:0007669"/>
    <property type="project" value="UniProtKB-SubCell"/>
</dbReference>
<keyword evidence="3" id="KW-1003">Cell membrane</keyword>
<dbReference type="Pfam" id="PF02472">
    <property type="entry name" value="ExbD"/>
    <property type="match status" value="1"/>
</dbReference>
<reference evidence="9" key="1">
    <citation type="submission" date="2019-02" db="EMBL/GenBank/DDBJ databases">
        <title>Isolation and identification of novel species under the genus Muribaculum.</title>
        <authorList>
            <person name="Miyake S."/>
            <person name="Ding Y."/>
            <person name="Low A."/>
            <person name="Soh M."/>
            <person name="Seedorf H."/>
        </authorList>
    </citation>
    <scope>NUCLEOTIDE SEQUENCE [LARGE SCALE GENOMIC DNA]</scope>
    <source>
        <strain evidence="9">H5</strain>
    </source>
</reference>
<name>A0A4P7W4T3_9BACT</name>
<keyword evidence="7" id="KW-0653">Protein transport</keyword>
<evidence type="ECO:0000256" key="3">
    <source>
        <dbReference type="ARBA" id="ARBA00022475"/>
    </source>
</evidence>
<evidence type="ECO:0000256" key="2">
    <source>
        <dbReference type="ARBA" id="ARBA00005811"/>
    </source>
</evidence>
<protein>
    <submittedName>
        <fullName evidence="8">Biopolymer transporter ExbD</fullName>
    </submittedName>
</protein>
<evidence type="ECO:0000256" key="6">
    <source>
        <dbReference type="ARBA" id="ARBA00023136"/>
    </source>
</evidence>
<proteinExistence type="inferred from homology"/>
<dbReference type="GO" id="GO:0015031">
    <property type="term" value="P:protein transport"/>
    <property type="evidence" value="ECO:0007669"/>
    <property type="project" value="UniProtKB-KW"/>
</dbReference>
<dbReference type="GO" id="GO:0022857">
    <property type="term" value="F:transmembrane transporter activity"/>
    <property type="evidence" value="ECO:0007669"/>
    <property type="project" value="InterPro"/>
</dbReference>
<sequence>MMAQIEQSDGGKKKKGAQKKMSIHVDFTPMVDMNMLLITFFMLCTTMIKSQTLTISLPSNEKVEQNQMNKAKESEAITLILTTERNANGDVKNDESGRPMNTVYYYEGMPDFTDENGDGILDNNKLKAEKFVGNDGKLQQGIRKILHDRNKLVLEKIEVEKSKWRNKEFSSISAINDSIYQARAREIRNDSTLTRPVVIIKATPEASWESLISALDEMQINQISRYQIDNINKNDSALIIDYLAKNPKK</sequence>
<evidence type="ECO:0000256" key="4">
    <source>
        <dbReference type="ARBA" id="ARBA00022692"/>
    </source>
</evidence>
<accession>A0A4P7W4T3</accession>
<dbReference type="Proteomes" id="UP000297149">
    <property type="component" value="Chromosome"/>
</dbReference>
<dbReference type="InterPro" id="IPR003400">
    <property type="entry name" value="ExbD"/>
</dbReference>
<gene>
    <name evidence="8" type="ORF">E7747_09435</name>
</gene>
<keyword evidence="6" id="KW-0472">Membrane</keyword>
<keyword evidence="4 7" id="KW-0812">Transmembrane</keyword>
<dbReference type="PANTHER" id="PTHR30558:SF3">
    <property type="entry name" value="BIOPOLYMER TRANSPORT PROTEIN EXBD-RELATED"/>
    <property type="match status" value="1"/>
</dbReference>
<organism evidence="8 9">
    <name type="scientific">Duncaniella dubosii</name>
    <dbReference type="NCBI Taxonomy" id="2518971"/>
    <lineage>
        <taxon>Bacteria</taxon>
        <taxon>Pseudomonadati</taxon>
        <taxon>Bacteroidota</taxon>
        <taxon>Bacteroidia</taxon>
        <taxon>Bacteroidales</taxon>
        <taxon>Muribaculaceae</taxon>
        <taxon>Duncaniella</taxon>
    </lineage>
</organism>
<dbReference type="KEGG" id="ddb:E7747_09435"/>